<dbReference type="GO" id="GO:0006935">
    <property type="term" value="P:chemotaxis"/>
    <property type="evidence" value="ECO:0007669"/>
    <property type="project" value="TreeGrafter"/>
</dbReference>
<dbReference type="KEGG" id="mlir:LPB04_00540"/>
<dbReference type="GO" id="GO:0007165">
    <property type="term" value="P:signal transduction"/>
    <property type="evidence" value="ECO:0007669"/>
    <property type="project" value="UniProtKB-KW"/>
</dbReference>
<keyword evidence="2" id="KW-0488">Methylation</keyword>
<evidence type="ECO:0000256" key="3">
    <source>
        <dbReference type="ARBA" id="ARBA00029447"/>
    </source>
</evidence>
<dbReference type="Pfam" id="PF00672">
    <property type="entry name" value="HAMP"/>
    <property type="match status" value="1"/>
</dbReference>
<comment type="similarity">
    <text evidence="3">Belongs to the methyl-accepting chemotaxis (MCP) protein family.</text>
</comment>
<dbReference type="InterPro" id="IPR051310">
    <property type="entry name" value="MCP_chemotaxis"/>
</dbReference>
<dbReference type="CDD" id="cd11386">
    <property type="entry name" value="MCP_signal"/>
    <property type="match status" value="1"/>
</dbReference>
<comment type="subcellular location">
    <subcellularLocation>
        <location evidence="1">Membrane</location>
    </subcellularLocation>
</comment>
<dbReference type="SMART" id="SM00283">
    <property type="entry name" value="MA"/>
    <property type="match status" value="1"/>
</dbReference>
<evidence type="ECO:0000259" key="8">
    <source>
        <dbReference type="PROSITE" id="PS50885"/>
    </source>
</evidence>
<dbReference type="PROSITE" id="PS50885">
    <property type="entry name" value="HAMP"/>
    <property type="match status" value="1"/>
</dbReference>
<keyword evidence="6" id="KW-1133">Transmembrane helix</keyword>
<feature type="domain" description="HAMP" evidence="8">
    <location>
        <begin position="205"/>
        <end position="257"/>
    </location>
</feature>
<keyword evidence="6" id="KW-0812">Transmembrane</keyword>
<proteinExistence type="inferred from homology"/>
<dbReference type="SMART" id="SM00304">
    <property type="entry name" value="HAMP"/>
    <property type="match status" value="1"/>
</dbReference>
<dbReference type="EMBL" id="CP062941">
    <property type="protein sequence ID" value="QOL49859.1"/>
    <property type="molecule type" value="Genomic_DNA"/>
</dbReference>
<evidence type="ECO:0000256" key="2">
    <source>
        <dbReference type="ARBA" id="ARBA00022481"/>
    </source>
</evidence>
<evidence type="ECO:0000256" key="5">
    <source>
        <dbReference type="SAM" id="MobiDB-lite"/>
    </source>
</evidence>
<keyword evidence="10" id="KW-1185">Reference proteome</keyword>
<dbReference type="SUPFAM" id="SSF58104">
    <property type="entry name" value="Methyl-accepting chemotaxis protein (MCP) signaling domain"/>
    <property type="match status" value="1"/>
</dbReference>
<protein>
    <submittedName>
        <fullName evidence="9">HAMP domain-containing protein</fullName>
    </submittedName>
</protein>
<sequence>MKLSRKLPLCFAAVALVVACAGLFGLSELNRSITTYGGAVTSYSQAQGVETLLSTFKTQIQEWKNTLLRGKDEAQRTKYWKAFQDGEREVAKEAAKLMASLPAGKERDLVEQFNRAHEQMGRDYRAGFEQFTAAGFDAAAGDAAVKGKDRGPSELLVKAREQIVAHTEESVAAADASSKRATFLSLIAMVLGSAAAIAAGIVVSRSIVRPLDFAVKVAETVAGGDLRARIEVTSNDETGQLLAALKHMNESLKQIVTQVRSGAETISVASNEIAQGNLDLSSRTEQQAGALEETASSMEELASTVKQNADNARQAKQLAISACDVAVKGGDVVERAVGTMAAISESSKQIVDIIGVIDGIAFQTNILALNAAVEAARAGEQGRGFAVVASEVRNLAQRSAVAAREIKGLIGASVERVEAGSALVSEAGASMTDIVASVKRVMDMMSEISAATSEQGAGIEQVNMAVTEMDTATQQNAALVEEAAAAAQALREQTMTLNEVVSVFKLDGDSSVAAAANDAPAVQFVKPAPAIRPAPRALAAAGVKRPAPQRAAAGGGDWEEF</sequence>
<dbReference type="InterPro" id="IPR003660">
    <property type="entry name" value="HAMP_dom"/>
</dbReference>
<evidence type="ECO:0000313" key="9">
    <source>
        <dbReference type="EMBL" id="QOL49859.1"/>
    </source>
</evidence>
<dbReference type="PROSITE" id="PS51257">
    <property type="entry name" value="PROKAR_LIPOPROTEIN"/>
    <property type="match status" value="1"/>
</dbReference>
<dbReference type="PROSITE" id="PS50111">
    <property type="entry name" value="CHEMOTAXIS_TRANSDUC_2"/>
    <property type="match status" value="1"/>
</dbReference>
<evidence type="ECO:0000256" key="4">
    <source>
        <dbReference type="PROSITE-ProRule" id="PRU00284"/>
    </source>
</evidence>
<accession>A0A7L9U614</accession>
<dbReference type="CDD" id="cd06225">
    <property type="entry name" value="HAMP"/>
    <property type="match status" value="1"/>
</dbReference>
<dbReference type="Pfam" id="PF00015">
    <property type="entry name" value="MCPsignal"/>
    <property type="match status" value="1"/>
</dbReference>
<keyword evidence="6" id="KW-0472">Membrane</keyword>
<dbReference type="PANTHER" id="PTHR43531:SF14">
    <property type="entry name" value="METHYL-ACCEPTING CHEMOTAXIS PROTEIN I-RELATED"/>
    <property type="match status" value="1"/>
</dbReference>
<dbReference type="InterPro" id="IPR004089">
    <property type="entry name" value="MCPsignal_dom"/>
</dbReference>
<dbReference type="GO" id="GO:0004888">
    <property type="term" value="F:transmembrane signaling receptor activity"/>
    <property type="evidence" value="ECO:0007669"/>
    <property type="project" value="TreeGrafter"/>
</dbReference>
<dbReference type="FunFam" id="1.10.287.950:FF:000001">
    <property type="entry name" value="Methyl-accepting chemotaxis sensory transducer"/>
    <property type="match status" value="1"/>
</dbReference>
<evidence type="ECO:0000256" key="1">
    <source>
        <dbReference type="ARBA" id="ARBA00004370"/>
    </source>
</evidence>
<name>A0A7L9U614_9BURK</name>
<dbReference type="GO" id="GO:0005886">
    <property type="term" value="C:plasma membrane"/>
    <property type="evidence" value="ECO:0007669"/>
    <property type="project" value="TreeGrafter"/>
</dbReference>
<dbReference type="PANTHER" id="PTHR43531">
    <property type="entry name" value="PROTEIN ICFG"/>
    <property type="match status" value="1"/>
</dbReference>
<gene>
    <name evidence="9" type="ORF">LPB04_00540</name>
</gene>
<dbReference type="Gene3D" id="1.10.287.950">
    <property type="entry name" value="Methyl-accepting chemotaxis protein"/>
    <property type="match status" value="1"/>
</dbReference>
<reference evidence="9 10" key="1">
    <citation type="submission" date="2020-10" db="EMBL/GenBank/DDBJ databases">
        <title>Genome sequencing of Massilia sp. LPB0304.</title>
        <authorList>
            <person name="Kim J."/>
        </authorList>
    </citation>
    <scope>NUCLEOTIDE SEQUENCE [LARGE SCALE GENOMIC DNA]</scope>
    <source>
        <strain evidence="9 10">LPB0304</strain>
    </source>
</reference>
<dbReference type="Proteomes" id="UP000593875">
    <property type="component" value="Chromosome"/>
</dbReference>
<organism evidence="9 10">
    <name type="scientific">Massilia litorea</name>
    <dbReference type="NCBI Taxonomy" id="2769491"/>
    <lineage>
        <taxon>Bacteria</taxon>
        <taxon>Pseudomonadati</taxon>
        <taxon>Pseudomonadota</taxon>
        <taxon>Betaproteobacteria</taxon>
        <taxon>Burkholderiales</taxon>
        <taxon>Oxalobacteraceae</taxon>
        <taxon>Telluria group</taxon>
        <taxon>Massilia</taxon>
    </lineage>
</organism>
<dbReference type="RefSeq" id="WP_193686884.1">
    <property type="nucleotide sequence ID" value="NZ_CP062941.1"/>
</dbReference>
<keyword evidence="4" id="KW-0807">Transducer</keyword>
<feature type="transmembrane region" description="Helical" evidence="6">
    <location>
        <begin position="183"/>
        <end position="203"/>
    </location>
</feature>
<evidence type="ECO:0000313" key="10">
    <source>
        <dbReference type="Proteomes" id="UP000593875"/>
    </source>
</evidence>
<feature type="region of interest" description="Disordered" evidence="5">
    <location>
        <begin position="541"/>
        <end position="561"/>
    </location>
</feature>
<evidence type="ECO:0000256" key="6">
    <source>
        <dbReference type="SAM" id="Phobius"/>
    </source>
</evidence>
<evidence type="ECO:0000259" key="7">
    <source>
        <dbReference type="PROSITE" id="PS50111"/>
    </source>
</evidence>
<feature type="domain" description="Methyl-accepting transducer" evidence="7">
    <location>
        <begin position="262"/>
        <end position="491"/>
    </location>
</feature>
<dbReference type="AlphaFoldDB" id="A0A7L9U614"/>